<feature type="compositionally biased region" description="Polar residues" evidence="1">
    <location>
        <begin position="8"/>
        <end position="18"/>
    </location>
</feature>
<organism evidence="2">
    <name type="scientific">Cucumis melo</name>
    <name type="common">Muskmelon</name>
    <dbReference type="NCBI Taxonomy" id="3656"/>
    <lineage>
        <taxon>Eukaryota</taxon>
        <taxon>Viridiplantae</taxon>
        <taxon>Streptophyta</taxon>
        <taxon>Embryophyta</taxon>
        <taxon>Tracheophyta</taxon>
        <taxon>Spermatophyta</taxon>
        <taxon>Magnoliopsida</taxon>
        <taxon>eudicotyledons</taxon>
        <taxon>Gunneridae</taxon>
        <taxon>Pentapetalae</taxon>
        <taxon>rosids</taxon>
        <taxon>fabids</taxon>
        <taxon>Cucurbitales</taxon>
        <taxon>Cucurbitaceae</taxon>
        <taxon>Benincaseae</taxon>
        <taxon>Cucumis</taxon>
    </lineage>
</organism>
<dbReference type="EnsemblPlants" id="MELO3C027558.2.1">
    <property type="protein sequence ID" value="MELO3C027558.2.1"/>
    <property type="gene ID" value="MELO3C027558.2"/>
</dbReference>
<accession>A0A9I9E1Q9</accession>
<evidence type="ECO:0000313" key="2">
    <source>
        <dbReference type="EnsemblPlants" id="MELO3C027558.2.1"/>
    </source>
</evidence>
<protein>
    <submittedName>
        <fullName evidence="2">Uncharacterized protein</fullName>
    </submittedName>
</protein>
<evidence type="ECO:0000256" key="1">
    <source>
        <dbReference type="SAM" id="MobiDB-lite"/>
    </source>
</evidence>
<name>A0A9I9E1Q9_CUCME</name>
<dbReference type="Gramene" id="MELO3C027558.2.1">
    <property type="protein sequence ID" value="MELO3C027558.2.1"/>
    <property type="gene ID" value="MELO3C027558.2"/>
</dbReference>
<proteinExistence type="predicted"/>
<dbReference type="AlphaFoldDB" id="A0A9I9E1Q9"/>
<sequence length="38" mass="4211">MAEIGLRETTSAAGNQMQAMDGGGRKRQRWWMVEGENG</sequence>
<reference evidence="2" key="1">
    <citation type="submission" date="2023-03" db="UniProtKB">
        <authorList>
            <consortium name="EnsemblPlants"/>
        </authorList>
    </citation>
    <scope>IDENTIFICATION</scope>
</reference>
<feature type="region of interest" description="Disordered" evidence="1">
    <location>
        <begin position="1"/>
        <end position="38"/>
    </location>
</feature>